<keyword evidence="2 7" id="KW-0808">Transferase</keyword>
<gene>
    <name evidence="7 8" type="primary">aroK</name>
    <name evidence="8" type="ORF">ERCISPPS3390_613</name>
</gene>
<dbReference type="PRINTS" id="PR01100">
    <property type="entry name" value="SHIKIMTKNASE"/>
</dbReference>
<evidence type="ECO:0000313" key="9">
    <source>
        <dbReference type="Proteomes" id="UP000294338"/>
    </source>
</evidence>
<keyword evidence="4 7" id="KW-0418">Kinase</keyword>
<feature type="binding site" evidence="7">
    <location>
        <position position="140"/>
    </location>
    <ligand>
        <name>substrate</name>
    </ligand>
</feature>
<keyword evidence="3 7" id="KW-0547">Nucleotide-binding</keyword>
<comment type="cofactor">
    <cofactor evidence="7">
        <name>Mg(2+)</name>
        <dbReference type="ChEBI" id="CHEBI:18420"/>
    </cofactor>
    <text evidence="7">Binds 1 Mg(2+) ion per subunit.</text>
</comment>
<organism evidence="8 9">
    <name type="scientific">Candidatus Erwinia haradaeae</name>
    <dbReference type="NCBI Taxonomy" id="1922217"/>
    <lineage>
        <taxon>Bacteria</taxon>
        <taxon>Pseudomonadati</taxon>
        <taxon>Pseudomonadota</taxon>
        <taxon>Gammaproteobacteria</taxon>
        <taxon>Enterobacterales</taxon>
        <taxon>Erwiniaceae</taxon>
        <taxon>Erwinia</taxon>
    </lineage>
</organism>
<evidence type="ECO:0000256" key="1">
    <source>
        <dbReference type="ARBA" id="ARBA00022605"/>
    </source>
</evidence>
<dbReference type="GO" id="GO:0008652">
    <property type="term" value="P:amino acid biosynthetic process"/>
    <property type="evidence" value="ECO:0007669"/>
    <property type="project" value="UniProtKB-KW"/>
</dbReference>
<name>A0A451D4V7_9GAMM</name>
<comment type="pathway">
    <text evidence="7">Metabolic intermediate biosynthesis; chorismate biosynthesis; chorismate from D-erythrose 4-phosphate and phosphoenolpyruvate: step 5/7.</text>
</comment>
<keyword evidence="7" id="KW-0460">Magnesium</keyword>
<dbReference type="Pfam" id="PF01202">
    <property type="entry name" value="SKI"/>
    <property type="match status" value="1"/>
</dbReference>
<protein>
    <recommendedName>
        <fullName evidence="7">Shikimate kinase 1</fullName>
        <shortName evidence="7">SK 1</shortName>
        <ecNumber evidence="7">2.7.1.71</ecNumber>
    </recommendedName>
</protein>
<dbReference type="AlphaFoldDB" id="A0A451D4V7"/>
<reference evidence="8 9" key="1">
    <citation type="submission" date="2019-02" db="EMBL/GenBank/DDBJ databases">
        <authorList>
            <person name="Manzano-Marin A."/>
            <person name="Manzano-Marin A."/>
        </authorList>
    </citation>
    <scope>NUCLEOTIDE SEQUENCE [LARGE SCALE GENOMIC DNA]</scope>
    <source>
        <strain evidence="8 9">ErCisplendens/pseudotsugae</strain>
    </source>
</reference>
<evidence type="ECO:0000256" key="7">
    <source>
        <dbReference type="HAMAP-Rule" id="MF_00109"/>
    </source>
</evidence>
<keyword evidence="7" id="KW-0479">Metal-binding</keyword>
<dbReference type="GO" id="GO:0000287">
    <property type="term" value="F:magnesium ion binding"/>
    <property type="evidence" value="ECO:0007669"/>
    <property type="project" value="UniProtKB-UniRule"/>
</dbReference>
<feature type="binding site" evidence="7">
    <location>
        <position position="18"/>
    </location>
    <ligand>
        <name>Mg(2+)</name>
        <dbReference type="ChEBI" id="CHEBI:18420"/>
    </ligand>
</feature>
<dbReference type="EMBL" id="LR217705">
    <property type="protein sequence ID" value="VFP80727.1"/>
    <property type="molecule type" value="Genomic_DNA"/>
</dbReference>
<feature type="binding site" evidence="7">
    <location>
        <position position="36"/>
    </location>
    <ligand>
        <name>substrate</name>
    </ligand>
</feature>
<dbReference type="InterPro" id="IPR027417">
    <property type="entry name" value="P-loop_NTPase"/>
</dbReference>
<comment type="similarity">
    <text evidence="7">Belongs to the shikimate kinase family.</text>
</comment>
<dbReference type="CDD" id="cd00464">
    <property type="entry name" value="SK"/>
    <property type="match status" value="1"/>
</dbReference>
<evidence type="ECO:0000256" key="4">
    <source>
        <dbReference type="ARBA" id="ARBA00022777"/>
    </source>
</evidence>
<feature type="binding site" evidence="7">
    <location>
        <begin position="14"/>
        <end position="19"/>
    </location>
    <ligand>
        <name>ATP</name>
        <dbReference type="ChEBI" id="CHEBI:30616"/>
    </ligand>
</feature>
<proteinExistence type="inferred from homology"/>
<dbReference type="EC" id="2.7.1.71" evidence="7"/>
<evidence type="ECO:0000256" key="5">
    <source>
        <dbReference type="ARBA" id="ARBA00022840"/>
    </source>
</evidence>
<dbReference type="InterPro" id="IPR000623">
    <property type="entry name" value="Shikimate_kinase/TSH1"/>
</dbReference>
<dbReference type="GO" id="GO:0004765">
    <property type="term" value="F:shikimate kinase activity"/>
    <property type="evidence" value="ECO:0007669"/>
    <property type="project" value="UniProtKB-UniRule"/>
</dbReference>
<dbReference type="NCBIfam" id="NF003456">
    <property type="entry name" value="PRK05057.1"/>
    <property type="match status" value="1"/>
</dbReference>
<comment type="subunit">
    <text evidence="7">Monomer.</text>
</comment>
<sequence length="176" mass="20121">MAKKRNIFLVGPTGSGKSTIGRHLSQLLQMEFFDSDYEIERCSGVSIDWILDIEGETGFRAREEKIIAELTKKQGIVLAAGKSCIQSQNICTYLSTRGMVIYLEITTLRQQEHTYRNKKYHIPLTKNHSKMATQTSSDERNLLYKKISDVTIHTNKQSLRLILKQILQIVETNIST</sequence>
<evidence type="ECO:0000256" key="6">
    <source>
        <dbReference type="ARBA" id="ARBA00023141"/>
    </source>
</evidence>
<dbReference type="InterPro" id="IPR031322">
    <property type="entry name" value="Shikimate/glucono_kinase"/>
</dbReference>
<dbReference type="GO" id="GO:0005829">
    <property type="term" value="C:cytosol"/>
    <property type="evidence" value="ECO:0007669"/>
    <property type="project" value="TreeGrafter"/>
</dbReference>
<dbReference type="PANTHER" id="PTHR21087">
    <property type="entry name" value="SHIKIMATE KINASE"/>
    <property type="match status" value="1"/>
</dbReference>
<dbReference type="UniPathway" id="UPA00053">
    <property type="reaction ID" value="UER00088"/>
</dbReference>
<dbReference type="HAMAP" id="MF_00109">
    <property type="entry name" value="Shikimate_kinase"/>
    <property type="match status" value="1"/>
</dbReference>
<dbReference type="Proteomes" id="UP000294338">
    <property type="component" value="Chromosome 1"/>
</dbReference>
<evidence type="ECO:0000313" key="8">
    <source>
        <dbReference type="EMBL" id="VFP80727.1"/>
    </source>
</evidence>
<comment type="subcellular location">
    <subcellularLocation>
        <location evidence="7">Cytoplasm</location>
    </subcellularLocation>
</comment>
<dbReference type="SUPFAM" id="SSF52540">
    <property type="entry name" value="P-loop containing nucleoside triphosphate hydrolases"/>
    <property type="match status" value="1"/>
</dbReference>
<comment type="catalytic activity">
    <reaction evidence="7">
        <text>shikimate + ATP = 3-phosphoshikimate + ADP + H(+)</text>
        <dbReference type="Rhea" id="RHEA:13121"/>
        <dbReference type="ChEBI" id="CHEBI:15378"/>
        <dbReference type="ChEBI" id="CHEBI:30616"/>
        <dbReference type="ChEBI" id="CHEBI:36208"/>
        <dbReference type="ChEBI" id="CHEBI:145989"/>
        <dbReference type="ChEBI" id="CHEBI:456216"/>
        <dbReference type="EC" id="2.7.1.71"/>
    </reaction>
</comment>
<dbReference type="GO" id="GO:0009073">
    <property type="term" value="P:aromatic amino acid family biosynthetic process"/>
    <property type="evidence" value="ECO:0007669"/>
    <property type="project" value="UniProtKB-KW"/>
</dbReference>
<dbReference type="PANTHER" id="PTHR21087:SF16">
    <property type="entry name" value="SHIKIMATE KINASE 1, CHLOROPLASTIC"/>
    <property type="match status" value="1"/>
</dbReference>
<comment type="function">
    <text evidence="7">Catalyzes the specific phosphorylation of the 3-hydroxyl group of shikimic acid using ATP as a cosubstrate.</text>
</comment>
<feature type="binding site" evidence="7">
    <location>
        <position position="60"/>
    </location>
    <ligand>
        <name>substrate</name>
    </ligand>
</feature>
<dbReference type="GO" id="GO:0009423">
    <property type="term" value="P:chorismate biosynthetic process"/>
    <property type="evidence" value="ECO:0007669"/>
    <property type="project" value="UniProtKB-UniRule"/>
</dbReference>
<keyword evidence="1 7" id="KW-0028">Amino-acid biosynthesis</keyword>
<keyword evidence="5 7" id="KW-0067">ATP-binding</keyword>
<dbReference type="RefSeq" id="WP_197095331.1">
    <property type="nucleotide sequence ID" value="NZ_LR217705.1"/>
</dbReference>
<evidence type="ECO:0000256" key="2">
    <source>
        <dbReference type="ARBA" id="ARBA00022679"/>
    </source>
</evidence>
<evidence type="ECO:0000256" key="3">
    <source>
        <dbReference type="ARBA" id="ARBA00022741"/>
    </source>
</evidence>
<keyword evidence="7" id="KW-0963">Cytoplasm</keyword>
<dbReference type="GO" id="GO:0005524">
    <property type="term" value="F:ATP binding"/>
    <property type="evidence" value="ECO:0007669"/>
    <property type="project" value="UniProtKB-UniRule"/>
</dbReference>
<feature type="binding site" evidence="7">
    <location>
        <position position="157"/>
    </location>
    <ligand>
        <name>ATP</name>
        <dbReference type="ChEBI" id="CHEBI:30616"/>
    </ligand>
</feature>
<dbReference type="Gene3D" id="3.40.50.300">
    <property type="entry name" value="P-loop containing nucleotide triphosphate hydrolases"/>
    <property type="match status" value="1"/>
</dbReference>
<accession>A0A451D4V7</accession>
<comment type="caution">
    <text evidence="7">Lacks conserved residue(s) required for the propagation of feature annotation.</text>
</comment>
<keyword evidence="6 7" id="KW-0057">Aromatic amino acid biosynthesis</keyword>